<dbReference type="EMBL" id="SRLO01000027">
    <property type="protein sequence ID" value="TNN84395.1"/>
    <property type="molecule type" value="Genomic_DNA"/>
</dbReference>
<dbReference type="OrthoDB" id="10604737at2759"/>
<reference evidence="1 2" key="1">
    <citation type="submission" date="2019-03" db="EMBL/GenBank/DDBJ databases">
        <title>First draft genome of Liparis tanakae, snailfish: a comprehensive survey of snailfish specific genes.</title>
        <authorList>
            <person name="Kim W."/>
            <person name="Song I."/>
            <person name="Jeong J.-H."/>
            <person name="Kim D."/>
            <person name="Kim S."/>
            <person name="Ryu S."/>
            <person name="Song J.Y."/>
            <person name="Lee S.K."/>
        </authorList>
    </citation>
    <scope>NUCLEOTIDE SEQUENCE [LARGE SCALE GENOMIC DNA]</scope>
    <source>
        <tissue evidence="1">Muscle</tissue>
    </source>
</reference>
<organism evidence="1 2">
    <name type="scientific">Liparis tanakae</name>
    <name type="common">Tanaka's snailfish</name>
    <dbReference type="NCBI Taxonomy" id="230148"/>
    <lineage>
        <taxon>Eukaryota</taxon>
        <taxon>Metazoa</taxon>
        <taxon>Chordata</taxon>
        <taxon>Craniata</taxon>
        <taxon>Vertebrata</taxon>
        <taxon>Euteleostomi</taxon>
        <taxon>Actinopterygii</taxon>
        <taxon>Neopterygii</taxon>
        <taxon>Teleostei</taxon>
        <taxon>Neoteleostei</taxon>
        <taxon>Acanthomorphata</taxon>
        <taxon>Eupercaria</taxon>
        <taxon>Perciformes</taxon>
        <taxon>Cottioidei</taxon>
        <taxon>Cottales</taxon>
        <taxon>Liparidae</taxon>
        <taxon>Liparis</taxon>
    </lineage>
</organism>
<keyword evidence="2" id="KW-1185">Reference proteome</keyword>
<name>A0A4Z2J218_9TELE</name>
<evidence type="ECO:0000313" key="2">
    <source>
        <dbReference type="Proteomes" id="UP000314294"/>
    </source>
</evidence>
<dbReference type="AlphaFoldDB" id="A0A4Z2J218"/>
<evidence type="ECO:0000313" key="1">
    <source>
        <dbReference type="EMBL" id="TNN84395.1"/>
    </source>
</evidence>
<sequence length="142" mass="15760">MLCLPAGFLLRISHPFASKINKSPQSPLRPTTCVSQSASESDLQIPVRLEHPKAVAIGINWWQFRLWVTLLQVEIEVKRGCEQPLRTEHWCAVCFQQGDGRGLQGGVGASKASDLGFNSLHGLRFDDASISSVFYVSKLCYE</sequence>
<gene>
    <name evidence="1" type="ORF">EYF80_005388</name>
</gene>
<comment type="caution">
    <text evidence="1">The sequence shown here is derived from an EMBL/GenBank/DDBJ whole genome shotgun (WGS) entry which is preliminary data.</text>
</comment>
<dbReference type="Proteomes" id="UP000314294">
    <property type="component" value="Unassembled WGS sequence"/>
</dbReference>
<proteinExistence type="predicted"/>
<protein>
    <submittedName>
        <fullName evidence="1">Uncharacterized protein</fullName>
    </submittedName>
</protein>
<accession>A0A4Z2J218</accession>